<dbReference type="PANTHER" id="PTHR37023">
    <property type="entry name" value="TRANSPOSASE"/>
    <property type="match status" value="1"/>
</dbReference>
<evidence type="ECO:0000259" key="2">
    <source>
        <dbReference type="Pfam" id="PF14319"/>
    </source>
</evidence>
<comment type="caution">
    <text evidence="3">The sequence shown here is derived from an EMBL/GenBank/DDBJ whole genome shotgun (WGS) entry which is preliminary data.</text>
</comment>
<proteinExistence type="predicted"/>
<dbReference type="GO" id="GO:0004803">
    <property type="term" value="F:transposase activity"/>
    <property type="evidence" value="ECO:0007669"/>
    <property type="project" value="InterPro"/>
</dbReference>
<feature type="domain" description="Transposase zinc-binding" evidence="2">
    <location>
        <begin position="10"/>
        <end position="102"/>
    </location>
</feature>
<feature type="domain" description="Transposase IS801/IS1294" evidence="1">
    <location>
        <begin position="144"/>
        <end position="316"/>
    </location>
</feature>
<protein>
    <submittedName>
        <fullName evidence="3">Transposase</fullName>
    </submittedName>
</protein>
<evidence type="ECO:0000313" key="4">
    <source>
        <dbReference type="Proteomes" id="UP000602647"/>
    </source>
</evidence>
<sequence>MESKITIREILQDHWESFTKKYPGDKIRPVVHSEVQKVISCGDPCGGFALYCCPHCGTYRIVPFRCHSRFCNTCGVAYQSQRAEVISSKLFNCHHRHIVFTIAEELRPYFRKDRSLLDVLFRSAAQTISDWLYEQNHSRNFKAGMICGLHTFGRDLKWNPHIHMIITEGALDCNGKWKSIRFFPYTMLRSRFMTTLLFNMKSALDPDSFSLSDFNALTNSLYKTKHNGFYVNAPPADLGSTDAIVHYVIRYIGRPVMAQSRILSYDGTNVTYWYQRHEDQEKVTVTESACEFIQKLIIHIPEKNFNMLRYYGLYAKGRSAFPTLIRKLSEPVRRLKKSLLKWRYALDMAFGKDPLDCPCGHTMKFSGIYHPSCSPHSPPFMLEFI</sequence>
<accession>A0A923NNG9</accession>
<dbReference type="PANTHER" id="PTHR37023:SF1">
    <property type="entry name" value="ISSOD25 TRANSPOSASE TNPA_ISSOD25"/>
    <property type="match status" value="1"/>
</dbReference>
<dbReference type="InterPro" id="IPR026889">
    <property type="entry name" value="Zn_Tnp"/>
</dbReference>
<dbReference type="EMBL" id="JACRYT010000010">
    <property type="protein sequence ID" value="MBC6680209.1"/>
    <property type="molecule type" value="Genomic_DNA"/>
</dbReference>
<organism evidence="3 4">
    <name type="scientific">Zhenpiania hominis</name>
    <dbReference type="NCBI Taxonomy" id="2763644"/>
    <lineage>
        <taxon>Bacteria</taxon>
        <taxon>Bacillati</taxon>
        <taxon>Bacillota</taxon>
        <taxon>Clostridia</taxon>
        <taxon>Peptostreptococcales</taxon>
        <taxon>Anaerovoracaceae</taxon>
        <taxon>Zhenpiania</taxon>
    </lineage>
</organism>
<name>A0A923NNG9_9FIRM</name>
<dbReference type="GO" id="GO:0003677">
    <property type="term" value="F:DNA binding"/>
    <property type="evidence" value="ECO:0007669"/>
    <property type="project" value="InterPro"/>
</dbReference>
<keyword evidence="4" id="KW-1185">Reference proteome</keyword>
<dbReference type="Pfam" id="PF04986">
    <property type="entry name" value="Y2_Tnp"/>
    <property type="match status" value="1"/>
</dbReference>
<dbReference type="InterPro" id="IPR007069">
    <property type="entry name" value="Transposase_32"/>
</dbReference>
<reference evidence="3" key="1">
    <citation type="submission" date="2020-08" db="EMBL/GenBank/DDBJ databases">
        <title>Genome public.</title>
        <authorList>
            <person name="Liu C."/>
            <person name="Sun Q."/>
        </authorList>
    </citation>
    <scope>NUCLEOTIDE SEQUENCE</scope>
    <source>
        <strain evidence="3">BX12</strain>
    </source>
</reference>
<dbReference type="Pfam" id="PF14319">
    <property type="entry name" value="Zn_Tnp_IS91"/>
    <property type="match status" value="1"/>
</dbReference>
<gene>
    <name evidence="3" type="ORF">H9L42_10225</name>
</gene>
<dbReference type="Proteomes" id="UP000602647">
    <property type="component" value="Unassembled WGS sequence"/>
</dbReference>
<dbReference type="RefSeq" id="WP_187303306.1">
    <property type="nucleotide sequence ID" value="NZ_JACRYT010000010.1"/>
</dbReference>
<evidence type="ECO:0000313" key="3">
    <source>
        <dbReference type="EMBL" id="MBC6680209.1"/>
    </source>
</evidence>
<dbReference type="AlphaFoldDB" id="A0A923NNG9"/>
<dbReference type="GO" id="GO:0006313">
    <property type="term" value="P:DNA transposition"/>
    <property type="evidence" value="ECO:0007669"/>
    <property type="project" value="InterPro"/>
</dbReference>
<evidence type="ECO:0000259" key="1">
    <source>
        <dbReference type="Pfam" id="PF04986"/>
    </source>
</evidence>